<dbReference type="RefSeq" id="WP_090075064.1">
    <property type="nucleotide sequence ID" value="NZ_FOVR01000014.1"/>
</dbReference>
<dbReference type="InterPro" id="IPR002915">
    <property type="entry name" value="DeoC/FbaB/LacD_aldolase"/>
</dbReference>
<dbReference type="Gene3D" id="3.20.20.70">
    <property type="entry name" value="Aldolase class I"/>
    <property type="match status" value="1"/>
</dbReference>
<dbReference type="NCBIfam" id="TIGR00126">
    <property type="entry name" value="deoC"/>
    <property type="match status" value="1"/>
</dbReference>
<dbReference type="EMBL" id="FOVR01000014">
    <property type="protein sequence ID" value="SFO85980.1"/>
    <property type="molecule type" value="Genomic_DNA"/>
</dbReference>
<dbReference type="GO" id="GO:0005737">
    <property type="term" value="C:cytoplasm"/>
    <property type="evidence" value="ECO:0007669"/>
    <property type="project" value="UniProtKB-SubCell"/>
</dbReference>
<dbReference type="STRING" id="655353.SAMN04488056_11473"/>
<evidence type="ECO:0000256" key="2">
    <source>
        <dbReference type="ARBA" id="ARBA00022490"/>
    </source>
</evidence>
<dbReference type="Proteomes" id="UP000199236">
    <property type="component" value="Unassembled WGS sequence"/>
</dbReference>
<evidence type="ECO:0000313" key="9">
    <source>
        <dbReference type="Proteomes" id="UP000199236"/>
    </source>
</evidence>
<keyword evidence="9" id="KW-1185">Reference proteome</keyword>
<evidence type="ECO:0000256" key="6">
    <source>
        <dbReference type="ARBA" id="ARBA00056337"/>
    </source>
</evidence>
<dbReference type="GO" id="GO:0016052">
    <property type="term" value="P:carbohydrate catabolic process"/>
    <property type="evidence" value="ECO:0007669"/>
    <property type="project" value="TreeGrafter"/>
</dbReference>
<dbReference type="InterPro" id="IPR013785">
    <property type="entry name" value="Aldolase_TIM"/>
</dbReference>
<keyword evidence="3 7" id="KW-0456">Lyase</keyword>
<evidence type="ECO:0000256" key="4">
    <source>
        <dbReference type="ARBA" id="ARBA00023270"/>
    </source>
</evidence>
<dbReference type="PANTHER" id="PTHR10889">
    <property type="entry name" value="DEOXYRIBOSE-PHOSPHATE ALDOLASE"/>
    <property type="match status" value="1"/>
</dbReference>
<comment type="function">
    <text evidence="6 7">Catalyzes a reversible aldol reaction between acetaldehyde and D-glyceraldehyde 3-phosphate to generate 2-deoxy-D-ribose 5-phosphate.</text>
</comment>
<dbReference type="SMART" id="SM01133">
    <property type="entry name" value="DeoC"/>
    <property type="match status" value="1"/>
</dbReference>
<name>A0A1I5KLJ8_9HYPH</name>
<comment type="subcellular location">
    <subcellularLocation>
        <location evidence="7">Cytoplasm</location>
    </subcellularLocation>
</comment>
<evidence type="ECO:0000256" key="1">
    <source>
        <dbReference type="ARBA" id="ARBA00010936"/>
    </source>
</evidence>
<dbReference type="Pfam" id="PF01791">
    <property type="entry name" value="DeoC"/>
    <property type="match status" value="1"/>
</dbReference>
<dbReference type="EC" id="4.1.2.4" evidence="7"/>
<dbReference type="OrthoDB" id="6579831at2"/>
<dbReference type="GO" id="GO:0004139">
    <property type="term" value="F:deoxyribose-phosphate aldolase activity"/>
    <property type="evidence" value="ECO:0007669"/>
    <property type="project" value="UniProtKB-UniRule"/>
</dbReference>
<dbReference type="UniPathway" id="UPA00002">
    <property type="reaction ID" value="UER00468"/>
</dbReference>
<dbReference type="InterPro" id="IPR028581">
    <property type="entry name" value="DeoC_typeI"/>
</dbReference>
<dbReference type="InterPro" id="IPR011343">
    <property type="entry name" value="DeoC"/>
</dbReference>
<dbReference type="GO" id="GO:0009264">
    <property type="term" value="P:deoxyribonucleotide catabolic process"/>
    <property type="evidence" value="ECO:0007669"/>
    <property type="project" value="UniProtKB-UniRule"/>
</dbReference>
<evidence type="ECO:0000256" key="7">
    <source>
        <dbReference type="HAMAP-Rule" id="MF_00114"/>
    </source>
</evidence>
<dbReference type="HAMAP" id="MF_00114">
    <property type="entry name" value="DeoC_type1"/>
    <property type="match status" value="1"/>
</dbReference>
<proteinExistence type="inferred from homology"/>
<feature type="active site" description="Schiff-base intermediate with acetaldehyde" evidence="7">
    <location>
        <position position="161"/>
    </location>
</feature>
<dbReference type="GO" id="GO:0006018">
    <property type="term" value="P:2-deoxyribose 1-phosphate catabolic process"/>
    <property type="evidence" value="ECO:0007669"/>
    <property type="project" value="UniProtKB-UniRule"/>
</dbReference>
<feature type="active site" description="Proton donor/acceptor" evidence="7">
    <location>
        <position position="190"/>
    </location>
</feature>
<evidence type="ECO:0000256" key="3">
    <source>
        <dbReference type="ARBA" id="ARBA00023239"/>
    </source>
</evidence>
<dbReference type="SUPFAM" id="SSF51569">
    <property type="entry name" value="Aldolase"/>
    <property type="match status" value="1"/>
</dbReference>
<accession>A0A1I5KLJ8</accession>
<keyword evidence="2 7" id="KW-0963">Cytoplasm</keyword>
<dbReference type="AlphaFoldDB" id="A0A1I5KLJ8"/>
<evidence type="ECO:0000256" key="5">
    <source>
        <dbReference type="ARBA" id="ARBA00048791"/>
    </source>
</evidence>
<comment type="catalytic activity">
    <reaction evidence="5 7">
        <text>2-deoxy-D-ribose 5-phosphate = D-glyceraldehyde 3-phosphate + acetaldehyde</text>
        <dbReference type="Rhea" id="RHEA:12821"/>
        <dbReference type="ChEBI" id="CHEBI:15343"/>
        <dbReference type="ChEBI" id="CHEBI:59776"/>
        <dbReference type="ChEBI" id="CHEBI:62877"/>
        <dbReference type="EC" id="4.1.2.4"/>
    </reaction>
</comment>
<evidence type="ECO:0000313" key="8">
    <source>
        <dbReference type="EMBL" id="SFO85980.1"/>
    </source>
</evidence>
<comment type="similarity">
    <text evidence="1 7">Belongs to the DeoC/FbaB aldolase family. DeoC type 1 subfamily.</text>
</comment>
<gene>
    <name evidence="7" type="primary">deoC</name>
    <name evidence="8" type="ORF">SAMN04488056_11473</name>
</gene>
<dbReference type="PANTHER" id="PTHR10889:SF1">
    <property type="entry name" value="DEOXYRIBOSE-PHOSPHATE ALDOLASE"/>
    <property type="match status" value="1"/>
</dbReference>
<comment type="pathway">
    <text evidence="7">Carbohydrate degradation; 2-deoxy-D-ribose 1-phosphate degradation; D-glyceraldehyde 3-phosphate and acetaldehyde from 2-deoxy-alpha-D-ribose 1-phosphate: step 2/2.</text>
</comment>
<reference evidence="8 9" key="1">
    <citation type="submission" date="2016-10" db="EMBL/GenBank/DDBJ databases">
        <authorList>
            <person name="de Groot N.N."/>
        </authorList>
    </citation>
    <scope>NUCLEOTIDE SEQUENCE [LARGE SCALE GENOMIC DNA]</scope>
    <source>
        <strain evidence="8 9">CGMCC 1.9157</strain>
    </source>
</reference>
<dbReference type="FunFam" id="3.20.20.70:FF:000044">
    <property type="entry name" value="Deoxyribose-phosphate aldolase"/>
    <property type="match status" value="1"/>
</dbReference>
<feature type="active site" description="Proton donor/acceptor" evidence="7">
    <location>
        <position position="99"/>
    </location>
</feature>
<sequence>MTTLASDLTSETLAKYIDHTILAPQATPEEVEKICKEALEFGFCSVCVNPVNIPQVAKLLAGSDVVTCSVIGFPLGAIPTVLKCAEARWVVAEGAGEVDMVIPVGQLKAGDVDYVRNDIAEVKKACGEAKLKVIIETCLLSDEEKRLACQLSKQAGADFVKTSTGFMSGGATAEDVALMRAEVGEEMGVKASGGVRTHADALKMIEAGASRLGASASVAIVTG</sequence>
<organism evidence="8 9">
    <name type="scientific">Cohaesibacter marisflavi</name>
    <dbReference type="NCBI Taxonomy" id="655353"/>
    <lineage>
        <taxon>Bacteria</taxon>
        <taxon>Pseudomonadati</taxon>
        <taxon>Pseudomonadota</taxon>
        <taxon>Alphaproteobacteria</taxon>
        <taxon>Hyphomicrobiales</taxon>
        <taxon>Cohaesibacteraceae</taxon>
    </lineage>
</organism>
<keyword evidence="4 7" id="KW-0704">Schiff base</keyword>
<protein>
    <recommendedName>
        <fullName evidence="7">Deoxyribose-phosphate aldolase</fullName>
        <shortName evidence="7">DERA</shortName>
        <ecNumber evidence="7">4.1.2.4</ecNumber>
    </recommendedName>
    <alternativeName>
        <fullName evidence="7">2-deoxy-D-ribose 5-phosphate aldolase</fullName>
    </alternativeName>
    <alternativeName>
        <fullName evidence="7">Phosphodeoxyriboaldolase</fullName>
        <shortName evidence="7">Deoxyriboaldolase</shortName>
    </alternativeName>
</protein>
<dbReference type="CDD" id="cd00959">
    <property type="entry name" value="DeoC"/>
    <property type="match status" value="1"/>
</dbReference>
<dbReference type="PIRSF" id="PIRSF001357">
    <property type="entry name" value="DeoC"/>
    <property type="match status" value="1"/>
</dbReference>